<evidence type="ECO:0000259" key="9">
    <source>
        <dbReference type="PROSITE" id="PS50850"/>
    </source>
</evidence>
<feature type="transmembrane region" description="Helical" evidence="8">
    <location>
        <begin position="301"/>
        <end position="326"/>
    </location>
</feature>
<keyword evidence="7 8" id="KW-0472">Membrane</keyword>
<feature type="transmembrane region" description="Helical" evidence="8">
    <location>
        <begin position="158"/>
        <end position="177"/>
    </location>
</feature>
<dbReference type="PROSITE" id="PS50850">
    <property type="entry name" value="MFS"/>
    <property type="match status" value="1"/>
</dbReference>
<comment type="caution">
    <text evidence="8">Lacks conserved residue(s) required for the propagation of feature annotation.</text>
</comment>
<feature type="transmembrane region" description="Helical" evidence="8">
    <location>
        <begin position="42"/>
        <end position="59"/>
    </location>
</feature>
<feature type="transmembrane region" description="Helical" evidence="8">
    <location>
        <begin position="207"/>
        <end position="232"/>
    </location>
</feature>
<feature type="transmembrane region" description="Helical" evidence="8">
    <location>
        <begin position="244"/>
        <end position="266"/>
    </location>
</feature>
<evidence type="ECO:0000256" key="2">
    <source>
        <dbReference type="ARBA" id="ARBA00006236"/>
    </source>
</evidence>
<feature type="domain" description="Major facilitator superfamily (MFS) profile" evidence="9">
    <location>
        <begin position="4"/>
        <end position="389"/>
    </location>
</feature>
<organism evidence="10 11">
    <name type="scientific">Sulfitobacter faviae</name>
    <dbReference type="NCBI Taxonomy" id="1775881"/>
    <lineage>
        <taxon>Bacteria</taxon>
        <taxon>Pseudomonadati</taxon>
        <taxon>Pseudomonadota</taxon>
        <taxon>Alphaproteobacteria</taxon>
        <taxon>Rhodobacterales</taxon>
        <taxon>Roseobacteraceae</taxon>
        <taxon>Sulfitobacter</taxon>
    </lineage>
</organism>
<feature type="transmembrane region" description="Helical" evidence="8">
    <location>
        <begin position="71"/>
        <end position="93"/>
    </location>
</feature>
<evidence type="ECO:0000256" key="1">
    <source>
        <dbReference type="ARBA" id="ARBA00004651"/>
    </source>
</evidence>
<dbReference type="InterPro" id="IPR011701">
    <property type="entry name" value="MFS"/>
</dbReference>
<keyword evidence="8" id="KW-0997">Cell inner membrane</keyword>
<dbReference type="PANTHER" id="PTHR23502:SF132">
    <property type="entry name" value="POLYAMINE TRANSPORTER 2-RELATED"/>
    <property type="match status" value="1"/>
</dbReference>
<dbReference type="InterPro" id="IPR036259">
    <property type="entry name" value="MFS_trans_sf"/>
</dbReference>
<evidence type="ECO:0000256" key="4">
    <source>
        <dbReference type="ARBA" id="ARBA00022475"/>
    </source>
</evidence>
<evidence type="ECO:0000256" key="6">
    <source>
        <dbReference type="ARBA" id="ARBA00022989"/>
    </source>
</evidence>
<feature type="transmembrane region" description="Helical" evidence="8">
    <location>
        <begin position="128"/>
        <end position="152"/>
    </location>
</feature>
<proteinExistence type="inferred from homology"/>
<evidence type="ECO:0000256" key="3">
    <source>
        <dbReference type="ARBA" id="ARBA00022448"/>
    </source>
</evidence>
<gene>
    <name evidence="10" type="ORF">PL336_06520</name>
</gene>
<dbReference type="Pfam" id="PF07690">
    <property type="entry name" value="MFS_1"/>
    <property type="match status" value="1"/>
</dbReference>
<keyword evidence="3 8" id="KW-0813">Transport</keyword>
<dbReference type="Proteomes" id="UP001210770">
    <property type="component" value="Chromosome"/>
</dbReference>
<feature type="transmembrane region" description="Helical" evidence="8">
    <location>
        <begin position="365"/>
        <end position="385"/>
    </location>
</feature>
<dbReference type="SUPFAM" id="SSF103473">
    <property type="entry name" value="MFS general substrate transporter"/>
    <property type="match status" value="1"/>
</dbReference>
<dbReference type="CDD" id="cd17320">
    <property type="entry name" value="MFS_MdfA_MDR_like"/>
    <property type="match status" value="1"/>
</dbReference>
<evidence type="ECO:0000256" key="5">
    <source>
        <dbReference type="ARBA" id="ARBA00022692"/>
    </source>
</evidence>
<dbReference type="PANTHER" id="PTHR23502">
    <property type="entry name" value="MAJOR FACILITATOR SUPERFAMILY"/>
    <property type="match status" value="1"/>
</dbReference>
<evidence type="ECO:0000313" key="10">
    <source>
        <dbReference type="EMBL" id="WCE71481.1"/>
    </source>
</evidence>
<dbReference type="NCBIfam" id="TIGR00710">
    <property type="entry name" value="efflux_Bcr_CflA"/>
    <property type="match status" value="1"/>
</dbReference>
<feature type="transmembrane region" description="Helical" evidence="8">
    <location>
        <begin position="278"/>
        <end position="295"/>
    </location>
</feature>
<feature type="transmembrane region" description="Helical" evidence="8">
    <location>
        <begin position="99"/>
        <end position="116"/>
    </location>
</feature>
<evidence type="ECO:0000256" key="7">
    <source>
        <dbReference type="ARBA" id="ARBA00023136"/>
    </source>
</evidence>
<evidence type="ECO:0000256" key="8">
    <source>
        <dbReference type="RuleBase" id="RU365088"/>
    </source>
</evidence>
<dbReference type="RefSeq" id="WP_271689648.1">
    <property type="nucleotide sequence ID" value="NZ_CP116423.1"/>
</dbReference>
<dbReference type="EMBL" id="CP116423">
    <property type="protein sequence ID" value="WCE71481.1"/>
    <property type="molecule type" value="Genomic_DNA"/>
</dbReference>
<dbReference type="InterPro" id="IPR004812">
    <property type="entry name" value="Efflux_drug-R_Bcr/CmlA"/>
</dbReference>
<keyword evidence="4" id="KW-1003">Cell membrane</keyword>
<sequence>MLRSALILGLLGLVGPFAIDMYLPAMPAIAASYGASETAVQATITAYFIAFGLGQLFYGPWADQAGRKLPIMVGLALFLVASFGAAFAPSMAALTGWRALQGLGGAVLMVVPRAIIRDQYTGTQATRLMAMLMLVISISPMLAPLAGSAVLALADWRAIFLALGVLAVAALALTATAQPETLPAERRVRINPRSLWRGAKVLLSDPIFMGLTFIGGFAMGSFFVFIAFAPFVYTGQYGLGPTGFSLAFAVNAVGFFSASQLAGWLGERWGMRSLVRRGVAGFVLFSAAIFVTALVTEPELYLVMAGLFCANACLGVVVPTVMVVALDDHGDIAGLASSLGGTLQMVAGGISIALAGPFFDGTVTPMLGAIAACGVVAALLTLVLLQPRPLAEPGV</sequence>
<dbReference type="Gene3D" id="1.20.1720.10">
    <property type="entry name" value="Multidrug resistance protein D"/>
    <property type="match status" value="1"/>
</dbReference>
<dbReference type="AlphaFoldDB" id="A0AAX3LS31"/>
<keyword evidence="5 8" id="KW-0812">Transmembrane</keyword>
<name>A0AAX3LS31_9RHOB</name>
<reference evidence="10" key="1">
    <citation type="submission" date="2023-01" db="EMBL/GenBank/DDBJ databases">
        <title>Comparative genomic analysis of cold water coral derived Sulfitobacter faviae: insights into their metabolism and habitat adaptation.</title>
        <authorList>
            <person name="Guo Y."/>
            <person name="Lin S."/>
            <person name="Huang Z."/>
            <person name="Tang K."/>
            <person name="Wang X."/>
        </authorList>
    </citation>
    <scope>NUCLEOTIDE SEQUENCE</scope>
    <source>
        <strain evidence="10">SCSIO W_1865</strain>
    </source>
</reference>
<comment type="similarity">
    <text evidence="2 8">Belongs to the major facilitator superfamily. Bcr/CmlA family.</text>
</comment>
<comment type="subcellular location">
    <subcellularLocation>
        <location evidence="8">Cell inner membrane</location>
        <topology evidence="8">Multi-pass membrane protein</topology>
    </subcellularLocation>
    <subcellularLocation>
        <location evidence="1">Cell membrane</location>
        <topology evidence="1">Multi-pass membrane protein</topology>
    </subcellularLocation>
</comment>
<accession>A0AAX3LS31</accession>
<feature type="transmembrane region" description="Helical" evidence="8">
    <location>
        <begin position="338"/>
        <end position="359"/>
    </location>
</feature>
<keyword evidence="6 8" id="KW-1133">Transmembrane helix</keyword>
<dbReference type="GO" id="GO:1990961">
    <property type="term" value="P:xenobiotic detoxification by transmembrane export across the plasma membrane"/>
    <property type="evidence" value="ECO:0007669"/>
    <property type="project" value="InterPro"/>
</dbReference>
<dbReference type="GO" id="GO:0042910">
    <property type="term" value="F:xenobiotic transmembrane transporter activity"/>
    <property type="evidence" value="ECO:0007669"/>
    <property type="project" value="InterPro"/>
</dbReference>
<protein>
    <recommendedName>
        <fullName evidence="8">Bcr/CflA family efflux transporter</fullName>
    </recommendedName>
</protein>
<dbReference type="InterPro" id="IPR020846">
    <property type="entry name" value="MFS_dom"/>
</dbReference>
<dbReference type="GO" id="GO:0005886">
    <property type="term" value="C:plasma membrane"/>
    <property type="evidence" value="ECO:0007669"/>
    <property type="project" value="UniProtKB-SubCell"/>
</dbReference>
<evidence type="ECO:0000313" key="11">
    <source>
        <dbReference type="Proteomes" id="UP001210770"/>
    </source>
</evidence>